<comment type="caution">
    <text evidence="2">The sequence shown here is derived from an EMBL/GenBank/DDBJ whole genome shotgun (WGS) entry which is preliminary data.</text>
</comment>
<dbReference type="AlphaFoldDB" id="A0A7W7C8H0"/>
<keyword evidence="3" id="KW-1185">Reference proteome</keyword>
<dbReference type="InterPro" id="IPR011008">
    <property type="entry name" value="Dimeric_a/b-barrel"/>
</dbReference>
<gene>
    <name evidence="2" type="ORF">HNR67_002543</name>
</gene>
<accession>A0A7W7C8H0</accession>
<organism evidence="2 3">
    <name type="scientific">Crossiella cryophila</name>
    <dbReference type="NCBI Taxonomy" id="43355"/>
    <lineage>
        <taxon>Bacteria</taxon>
        <taxon>Bacillati</taxon>
        <taxon>Actinomycetota</taxon>
        <taxon>Actinomycetes</taxon>
        <taxon>Pseudonocardiales</taxon>
        <taxon>Pseudonocardiaceae</taxon>
        <taxon>Crossiella</taxon>
    </lineage>
</organism>
<name>A0A7W7C8H0_9PSEU</name>
<sequence>MLLVCRFAVPEAEVEDFLARAKHALELLTAGPHCRRGRLSRATDEADRWVLIAEFDSVPAYRRALSPFEVREHVIPLLSQALADEPAAYEELWDVTGGVAERRDSLVAKDAGTVRLGEAGGPATPRH</sequence>
<proteinExistence type="predicted"/>
<dbReference type="SUPFAM" id="SSF54909">
    <property type="entry name" value="Dimeric alpha+beta barrel"/>
    <property type="match status" value="1"/>
</dbReference>
<evidence type="ECO:0000313" key="3">
    <source>
        <dbReference type="Proteomes" id="UP000533598"/>
    </source>
</evidence>
<dbReference type="EMBL" id="JACHMH010000001">
    <property type="protein sequence ID" value="MBB4676425.1"/>
    <property type="molecule type" value="Genomic_DNA"/>
</dbReference>
<keyword evidence="2" id="KW-0503">Monooxygenase</keyword>
<evidence type="ECO:0000313" key="2">
    <source>
        <dbReference type="EMBL" id="MBB4676425.1"/>
    </source>
</evidence>
<keyword evidence="2" id="KW-0560">Oxidoreductase</keyword>
<protein>
    <submittedName>
        <fullName evidence="2">Quinol monooxygenase YgiN</fullName>
    </submittedName>
</protein>
<dbReference type="Pfam" id="PF03992">
    <property type="entry name" value="ABM"/>
    <property type="match status" value="1"/>
</dbReference>
<feature type="domain" description="ABM" evidence="1">
    <location>
        <begin position="3"/>
        <end position="65"/>
    </location>
</feature>
<dbReference type="GO" id="GO:0004497">
    <property type="term" value="F:monooxygenase activity"/>
    <property type="evidence" value="ECO:0007669"/>
    <property type="project" value="UniProtKB-KW"/>
</dbReference>
<dbReference type="Proteomes" id="UP000533598">
    <property type="component" value="Unassembled WGS sequence"/>
</dbReference>
<dbReference type="RefSeq" id="WP_185002252.1">
    <property type="nucleotide sequence ID" value="NZ_BAAAUI010000095.1"/>
</dbReference>
<reference evidence="2 3" key="1">
    <citation type="submission" date="2020-08" db="EMBL/GenBank/DDBJ databases">
        <title>Sequencing the genomes of 1000 actinobacteria strains.</title>
        <authorList>
            <person name="Klenk H.-P."/>
        </authorList>
    </citation>
    <scope>NUCLEOTIDE SEQUENCE [LARGE SCALE GENOMIC DNA]</scope>
    <source>
        <strain evidence="2 3">DSM 44230</strain>
    </source>
</reference>
<dbReference type="Gene3D" id="3.30.70.100">
    <property type="match status" value="1"/>
</dbReference>
<evidence type="ECO:0000259" key="1">
    <source>
        <dbReference type="Pfam" id="PF03992"/>
    </source>
</evidence>
<dbReference type="InterPro" id="IPR007138">
    <property type="entry name" value="ABM_dom"/>
</dbReference>